<feature type="region of interest" description="Disordered" evidence="1">
    <location>
        <begin position="66"/>
        <end position="88"/>
    </location>
</feature>
<gene>
    <name evidence="2" type="ORF">M5G17_19705</name>
</gene>
<dbReference type="RefSeq" id="WP_273894596.1">
    <property type="nucleotide sequence ID" value="NZ_JAMDGP010000018.1"/>
</dbReference>
<name>A0ABT5PC87_9PSED</name>
<dbReference type="EMBL" id="JAMDGZ010000046">
    <property type="protein sequence ID" value="MDD1015905.1"/>
    <property type="molecule type" value="Genomic_DNA"/>
</dbReference>
<sequence>MLYNILTNQPNAGQFFVDPSGELLNCVILGLWAKCPDKYPYFTVGEELFIDPAWLNQFGHLLPNGGTGTGTGTGGTGTGGTGGTGTGGTGGTGTGTYALLKALNLYVSFRASDGPFDLKIWGATKRIKDVQIKSAKDRNWCSHTLSFKVAKSVLRDYAVVYAAYQEHRSNGEMFFRLLTPVSFTKTGDAEFPLEVEITFAFSINAAHLNDYPLCTMLHIALAEEGDETCCCDDSDDTEWQAVYSSEYDNRLWKIFPFGPEAQEHVSDEDSARVIVLKDGDGHIFNNEINFVSGEKYRLTFFARDREYKGSSFLTVGVGVGVRTAPAIEITGDWKDEPYTVVFTVPDGVESKLQIMSNRVSDGGAEVKKIVLERAV</sequence>
<keyword evidence="3" id="KW-1185">Reference proteome</keyword>
<dbReference type="Proteomes" id="UP001148184">
    <property type="component" value="Unassembled WGS sequence"/>
</dbReference>
<evidence type="ECO:0000256" key="1">
    <source>
        <dbReference type="SAM" id="MobiDB-lite"/>
    </source>
</evidence>
<reference evidence="2 3" key="1">
    <citation type="submission" date="2022-05" db="EMBL/GenBank/DDBJ databases">
        <title>Novel Pseudomonas spp. Isolated from a Rainbow Trout Aquaculture Facility.</title>
        <authorList>
            <person name="Testerman T."/>
            <person name="Graf J."/>
        </authorList>
    </citation>
    <scope>NUCLEOTIDE SEQUENCE [LARGE SCALE GENOMIC DNA]</scope>
    <source>
        <strain evidence="2 3">ID1025</strain>
    </source>
</reference>
<evidence type="ECO:0000313" key="2">
    <source>
        <dbReference type="EMBL" id="MDD1015905.1"/>
    </source>
</evidence>
<organism evidence="2 3">
    <name type="scientific">Pseudomonas rubra</name>
    <dbReference type="NCBI Taxonomy" id="2942627"/>
    <lineage>
        <taxon>Bacteria</taxon>
        <taxon>Pseudomonadati</taxon>
        <taxon>Pseudomonadota</taxon>
        <taxon>Gammaproteobacteria</taxon>
        <taxon>Pseudomonadales</taxon>
        <taxon>Pseudomonadaceae</taxon>
        <taxon>Pseudomonas</taxon>
    </lineage>
</organism>
<accession>A0ABT5PC87</accession>
<protein>
    <submittedName>
        <fullName evidence="2">Uncharacterized protein</fullName>
    </submittedName>
</protein>
<proteinExistence type="predicted"/>
<comment type="caution">
    <text evidence="2">The sequence shown here is derived from an EMBL/GenBank/DDBJ whole genome shotgun (WGS) entry which is preliminary data.</text>
</comment>
<evidence type="ECO:0000313" key="3">
    <source>
        <dbReference type="Proteomes" id="UP001148184"/>
    </source>
</evidence>